<sequence>MKKALAAAAILFTLHTPAAHAVAIFGNIDCGKWVRTPNNTQKTWLLGYLSGLAQGLSKPGFDPLNKLNSAEQAYLWMDNYCATHPLKSEADGAEELWFELIKAK</sequence>
<evidence type="ECO:0000313" key="2">
    <source>
        <dbReference type="EMBL" id="CAQ71566.1"/>
    </source>
</evidence>
<gene>
    <name evidence="2" type="ordered locus">RALTA_B0955</name>
</gene>
<organism evidence="2 3">
    <name type="scientific">Cupriavidus taiwanensis (strain DSM 17343 / BCRC 17206 / CCUG 44338 / CIP 107171 / LMG 19424 / R1)</name>
    <name type="common">Ralstonia taiwanensis (strain LMG 19424)</name>
    <dbReference type="NCBI Taxonomy" id="977880"/>
    <lineage>
        <taxon>Bacteria</taxon>
        <taxon>Pseudomonadati</taxon>
        <taxon>Pseudomonadota</taxon>
        <taxon>Betaproteobacteria</taxon>
        <taxon>Burkholderiales</taxon>
        <taxon>Burkholderiaceae</taxon>
        <taxon>Cupriavidus</taxon>
    </lineage>
</organism>
<dbReference type="HOGENOM" id="CLU_2245453_0_0_4"/>
<keyword evidence="3" id="KW-1185">Reference proteome</keyword>
<protein>
    <recommendedName>
        <fullName evidence="4">Rap1a immunity protein domain-containing protein</fullName>
    </recommendedName>
</protein>
<dbReference type="GeneID" id="29764652"/>
<feature type="signal peptide" evidence="1">
    <location>
        <begin position="1"/>
        <end position="21"/>
    </location>
</feature>
<dbReference type="AlphaFoldDB" id="B3R9J1"/>
<name>B3R9J1_CUPTR</name>
<dbReference type="Proteomes" id="UP000001692">
    <property type="component" value="Chromosome 2"/>
</dbReference>
<feature type="chain" id="PRO_5002796326" description="Rap1a immunity protein domain-containing protein" evidence="1">
    <location>
        <begin position="22"/>
        <end position="104"/>
    </location>
</feature>
<dbReference type="KEGG" id="cti:RALTA_B0955"/>
<dbReference type="EMBL" id="CU633750">
    <property type="protein sequence ID" value="CAQ71566.1"/>
    <property type="molecule type" value="Genomic_DNA"/>
</dbReference>
<keyword evidence="1" id="KW-0732">Signal</keyword>
<accession>B3R9J1</accession>
<evidence type="ECO:0000313" key="3">
    <source>
        <dbReference type="Proteomes" id="UP000001692"/>
    </source>
</evidence>
<evidence type="ECO:0000256" key="1">
    <source>
        <dbReference type="SAM" id="SignalP"/>
    </source>
</evidence>
<evidence type="ECO:0008006" key="4">
    <source>
        <dbReference type="Google" id="ProtNLM"/>
    </source>
</evidence>
<dbReference type="RefSeq" id="WP_012355786.1">
    <property type="nucleotide sequence ID" value="NC_010530.1"/>
</dbReference>
<reference evidence="2 3" key="1">
    <citation type="journal article" date="2008" name="Genome Res.">
        <title>Genome sequence of the beta-rhizobium Cupriavidus taiwanensis and comparative genomics of rhizobia.</title>
        <authorList>
            <person name="Amadou C."/>
            <person name="Pascal G."/>
            <person name="Mangenot S."/>
            <person name="Glew M."/>
            <person name="Bontemps C."/>
            <person name="Capela D."/>
            <person name="Carrere S."/>
            <person name="Cruveiller S."/>
            <person name="Dossat C."/>
            <person name="Lajus A."/>
            <person name="Marchetti M."/>
            <person name="Poinsot V."/>
            <person name="Rouy Z."/>
            <person name="Servin B."/>
            <person name="Saad M."/>
            <person name="Schenowitz C."/>
            <person name="Barbe V."/>
            <person name="Batut J."/>
            <person name="Medigue C."/>
            <person name="Masson-Boivin C."/>
        </authorList>
    </citation>
    <scope>NUCLEOTIDE SEQUENCE [LARGE SCALE GENOMIC DNA]</scope>
    <source>
        <strain evidence="3">DSM 17343 / BCRC 17206 / CCUG 44338 / CIP 107171 / LMG 19424 / R1</strain>
    </source>
</reference>
<proteinExistence type="predicted"/>